<protein>
    <submittedName>
        <fullName evidence="2">Uncharacterized protein</fullName>
    </submittedName>
</protein>
<feature type="region of interest" description="Disordered" evidence="1">
    <location>
        <begin position="1"/>
        <end position="27"/>
    </location>
</feature>
<organism evidence="2 3">
    <name type="scientific">Neisseria gonorrhoeae</name>
    <dbReference type="NCBI Taxonomy" id="485"/>
    <lineage>
        <taxon>Bacteria</taxon>
        <taxon>Pseudomonadati</taxon>
        <taxon>Pseudomonadota</taxon>
        <taxon>Betaproteobacteria</taxon>
        <taxon>Neisseriales</taxon>
        <taxon>Neisseriaceae</taxon>
        <taxon>Neisseria</taxon>
    </lineage>
</organism>
<accession>A0AB74EQZ3</accession>
<dbReference type="AlphaFoldDB" id="A0AB74EQZ3"/>
<evidence type="ECO:0000313" key="3">
    <source>
        <dbReference type="Proteomes" id="UP000182484"/>
    </source>
</evidence>
<comment type="caution">
    <text evidence="2">The sequence shown here is derived from an EMBL/GenBank/DDBJ whole genome shotgun (WGS) entry which is preliminary data.</text>
</comment>
<sequence length="27" mass="2878">MIRGRMPAFRGENTRGTGSGVKIPVSC</sequence>
<gene>
    <name evidence="2" type="ORF">ESCNG_380003</name>
</gene>
<name>A0AB74EQZ3_NEIGO</name>
<dbReference type="EMBL" id="FMTB01000032">
    <property type="protein sequence ID" value="SCW14334.1"/>
    <property type="molecule type" value="Genomic_DNA"/>
</dbReference>
<dbReference type="Proteomes" id="UP000182484">
    <property type="component" value="Unassembled WGS sequence"/>
</dbReference>
<proteinExistence type="predicted"/>
<evidence type="ECO:0000256" key="1">
    <source>
        <dbReference type="SAM" id="MobiDB-lite"/>
    </source>
</evidence>
<reference evidence="2 3" key="1">
    <citation type="submission" date="2016-09" db="EMBL/GenBank/DDBJ databases">
        <authorList>
            <person name="Kumanski S."/>
            <person name="Beatrice B."/>
        </authorList>
    </citation>
    <scope>NUCLEOTIDE SEQUENCE [LARGE SCALE GENOMIC DNA]</scope>
    <source>
        <strain evidence="2">Mankind</strain>
    </source>
</reference>
<evidence type="ECO:0000313" key="2">
    <source>
        <dbReference type="EMBL" id="SCW14334.1"/>
    </source>
</evidence>